<dbReference type="Pfam" id="PF05016">
    <property type="entry name" value="ParE_toxin"/>
    <property type="match status" value="1"/>
</dbReference>
<organism evidence="2 3">
    <name type="scientific">Algoriphagus oliviformis</name>
    <dbReference type="NCBI Taxonomy" id="2811231"/>
    <lineage>
        <taxon>Bacteria</taxon>
        <taxon>Pseudomonadati</taxon>
        <taxon>Bacteroidota</taxon>
        <taxon>Cytophagia</taxon>
        <taxon>Cytophagales</taxon>
        <taxon>Cyclobacteriaceae</taxon>
        <taxon>Algoriphagus</taxon>
    </lineage>
</organism>
<comment type="caution">
    <text evidence="2">The sequence shown here is derived from an EMBL/GenBank/DDBJ whole genome shotgun (WGS) entry which is preliminary data.</text>
</comment>
<protein>
    <submittedName>
        <fullName evidence="2">Type II toxin-antitoxin system RelE/ParE family toxin</fullName>
    </submittedName>
</protein>
<keyword evidence="1" id="KW-1277">Toxin-antitoxin system</keyword>
<evidence type="ECO:0000256" key="1">
    <source>
        <dbReference type="ARBA" id="ARBA00022649"/>
    </source>
</evidence>
<dbReference type="InterPro" id="IPR035093">
    <property type="entry name" value="RelE/ParE_toxin_dom_sf"/>
</dbReference>
<dbReference type="RefSeq" id="WP_206580088.1">
    <property type="nucleotide sequence ID" value="NZ_JAFKCT010000011.1"/>
</dbReference>
<keyword evidence="3" id="KW-1185">Reference proteome</keyword>
<evidence type="ECO:0000313" key="3">
    <source>
        <dbReference type="Proteomes" id="UP000664317"/>
    </source>
</evidence>
<dbReference type="EMBL" id="JAFKCT010000011">
    <property type="protein sequence ID" value="MBN7813315.1"/>
    <property type="molecule type" value="Genomic_DNA"/>
</dbReference>
<name>A0ABS3C912_9BACT</name>
<sequence>MPWSISYSDQAQKDVRVAFRYYKNISEVLGKYFLSELKYAEKTVLNSPEGFQIRFFERIRGCPLKHFPFLMLYVVVEKSVNVLAVFNTNQNPELMESRLKSV</sequence>
<reference evidence="2 3" key="1">
    <citation type="submission" date="2021-03" db="EMBL/GenBank/DDBJ databases">
        <title>novel species isolated from a fishpond in China.</title>
        <authorList>
            <person name="Lu H."/>
            <person name="Cai Z."/>
        </authorList>
    </citation>
    <scope>NUCLEOTIDE SEQUENCE [LARGE SCALE GENOMIC DNA]</scope>
    <source>
        <strain evidence="2 3">H41</strain>
    </source>
</reference>
<dbReference type="Proteomes" id="UP000664317">
    <property type="component" value="Unassembled WGS sequence"/>
</dbReference>
<evidence type="ECO:0000313" key="2">
    <source>
        <dbReference type="EMBL" id="MBN7813315.1"/>
    </source>
</evidence>
<gene>
    <name evidence="2" type="ORF">J0A68_20340</name>
</gene>
<accession>A0ABS3C912</accession>
<dbReference type="Gene3D" id="3.30.2310.20">
    <property type="entry name" value="RelE-like"/>
    <property type="match status" value="1"/>
</dbReference>
<proteinExistence type="predicted"/>
<dbReference type="InterPro" id="IPR007712">
    <property type="entry name" value="RelE/ParE_toxin"/>
</dbReference>